<organism evidence="10 11">
    <name type="scientific">Poseidonocella sedimentorum</name>
    <dbReference type="NCBI Taxonomy" id="871652"/>
    <lineage>
        <taxon>Bacteria</taxon>
        <taxon>Pseudomonadati</taxon>
        <taxon>Pseudomonadota</taxon>
        <taxon>Alphaproteobacteria</taxon>
        <taxon>Rhodobacterales</taxon>
        <taxon>Roseobacteraceae</taxon>
        <taxon>Poseidonocella</taxon>
    </lineage>
</organism>
<accession>A0A1I6EQW8</accession>
<sequence length="927" mass="98591">MSKAKIRDFTGSIALKISGVILAMGAMTAAAVGVALIVFGSLAGSVNNLLDDALPDMAASVEVIERSAVVRDAVETMGLAGGEAELAEHSTAVEAAANELSLAIAQLPPASAARIEQLLEEARLSADKMRQSLSERFAASDSMASQIGAFAEIAEATRGQLTEMSDDAYFELNMGGETTVEAVSGTLQTLTDEEFSTIQAVLDTRAEINLITGTALGLVNATDPAFSSILRDIATSSLQRLGRLLDTLSTNEDYATDIAAIGNIRDELAEFTNRSFTVGRGAQDTLLSLRQEGDAILSEMIDTLSFDLVIMADDASSQNEDAIRNLLEVEVGRIRAAAELEAGVSSTFVTALLGEVINDVTNLEAAQTRLGEEARKLGELAGMVEVSPEFEGLLAKIMAMSHPETGLLKARKDYLIASGNATDRSRVASEALMQIARAAREEGASALTTISDAGGSILTETDTARSYMVIIAGISVVILLLAPVMSWLLILRPMGKVTRVTERLASGDLAPVDGFERTGGEIGRMAAALKVFRDGMIEREEMQVLEKQREAELAEQQRRAEQEKREAEERSREEARLREERERAREAEEAEMRADLERKAQAERDERAAELALVVDNLAGALKRLSSGDLTATIDTQFAGDYEGLRVNFNSAVTSIATLIRKLVDSANSVTDSSGEIAANAGEMANRAKQNAAKLEETAAALEELDASARNNSTSAQTADRVMVDARKEAEVTKTSVEDAVATMAEIEVSSEAVSKIIDLIENIAFQTNLLALNAGVEAARAGEQGRGFAVVATEVRDLAQRSSEAANEINGLISSTRDHISKGASQVKAAGAALTGIVAFINEISTHIGSISSAAREQALTVSEINTTVSSIDAVMQKNAALFQDSLQTSETLRSESQDLLGLAMEFRVSDATSTGDHMEHMRSVA</sequence>
<feature type="transmembrane region" description="Helical" evidence="7">
    <location>
        <begin position="467"/>
        <end position="490"/>
    </location>
</feature>
<evidence type="ECO:0000256" key="6">
    <source>
        <dbReference type="SAM" id="MobiDB-lite"/>
    </source>
</evidence>
<dbReference type="PROSITE" id="PS50111">
    <property type="entry name" value="CHEMOTAXIS_TRANSDUC_2"/>
    <property type="match status" value="1"/>
</dbReference>
<dbReference type="GO" id="GO:0004888">
    <property type="term" value="F:transmembrane signaling receptor activity"/>
    <property type="evidence" value="ECO:0007669"/>
    <property type="project" value="InterPro"/>
</dbReference>
<dbReference type="PANTHER" id="PTHR43531">
    <property type="entry name" value="PROTEIN ICFG"/>
    <property type="match status" value="1"/>
</dbReference>
<dbReference type="InterPro" id="IPR051310">
    <property type="entry name" value="MCP_chemotaxis"/>
</dbReference>
<dbReference type="STRING" id="871652.SAMN04515673_11824"/>
<keyword evidence="7" id="KW-0472">Membrane</keyword>
<name>A0A1I6EQW8_9RHOB</name>
<keyword evidence="11" id="KW-1185">Reference proteome</keyword>
<evidence type="ECO:0000256" key="4">
    <source>
        <dbReference type="PROSITE-ProRule" id="PRU00284"/>
    </source>
</evidence>
<evidence type="ECO:0000256" key="3">
    <source>
        <dbReference type="ARBA" id="ARBA00029447"/>
    </source>
</evidence>
<keyword evidence="7" id="KW-0812">Transmembrane</keyword>
<evidence type="ECO:0000259" key="8">
    <source>
        <dbReference type="PROSITE" id="PS50111"/>
    </source>
</evidence>
<keyword evidence="2" id="KW-0145">Chemotaxis</keyword>
<dbReference type="Proteomes" id="UP000199302">
    <property type="component" value="Unassembled WGS sequence"/>
</dbReference>
<protein>
    <submittedName>
        <fullName evidence="10">Methyl-accepting chemotaxis protein</fullName>
    </submittedName>
</protein>
<dbReference type="PROSITE" id="PS50885">
    <property type="entry name" value="HAMP"/>
    <property type="match status" value="2"/>
</dbReference>
<evidence type="ECO:0000256" key="1">
    <source>
        <dbReference type="ARBA" id="ARBA00004370"/>
    </source>
</evidence>
<dbReference type="SMART" id="SM00283">
    <property type="entry name" value="MA"/>
    <property type="match status" value="1"/>
</dbReference>
<feature type="domain" description="Methyl-accepting transducer" evidence="8">
    <location>
        <begin position="666"/>
        <end position="895"/>
    </location>
</feature>
<dbReference type="EMBL" id="FOYI01000018">
    <property type="protein sequence ID" value="SFR19918.1"/>
    <property type="molecule type" value="Genomic_DNA"/>
</dbReference>
<keyword evidence="7" id="KW-1133">Transmembrane helix</keyword>
<dbReference type="RefSeq" id="WP_177220577.1">
    <property type="nucleotide sequence ID" value="NZ_FOYI01000018.1"/>
</dbReference>
<keyword evidence="4" id="KW-0807">Transducer</keyword>
<evidence type="ECO:0000313" key="10">
    <source>
        <dbReference type="EMBL" id="SFR19918.1"/>
    </source>
</evidence>
<evidence type="ECO:0000256" key="2">
    <source>
        <dbReference type="ARBA" id="ARBA00022500"/>
    </source>
</evidence>
<dbReference type="AlphaFoldDB" id="A0A1I6EQW8"/>
<evidence type="ECO:0000313" key="11">
    <source>
        <dbReference type="Proteomes" id="UP000199302"/>
    </source>
</evidence>
<dbReference type="Gene3D" id="1.10.287.950">
    <property type="entry name" value="Methyl-accepting chemotaxis protein"/>
    <property type="match status" value="1"/>
</dbReference>
<gene>
    <name evidence="10" type="ORF">SAMN04515673_11824</name>
</gene>
<dbReference type="CDD" id="cd06225">
    <property type="entry name" value="HAMP"/>
    <property type="match status" value="1"/>
</dbReference>
<dbReference type="InterPro" id="IPR004090">
    <property type="entry name" value="Chemotax_Me-accpt_rcpt"/>
</dbReference>
<evidence type="ECO:0000259" key="9">
    <source>
        <dbReference type="PROSITE" id="PS50885"/>
    </source>
</evidence>
<dbReference type="SUPFAM" id="SSF158472">
    <property type="entry name" value="HAMP domain-like"/>
    <property type="match status" value="1"/>
</dbReference>
<dbReference type="PRINTS" id="PR00260">
    <property type="entry name" value="CHEMTRNSDUCR"/>
</dbReference>
<dbReference type="SUPFAM" id="SSF58104">
    <property type="entry name" value="Methyl-accepting chemotaxis protein (MCP) signaling domain"/>
    <property type="match status" value="1"/>
</dbReference>
<evidence type="ECO:0000256" key="7">
    <source>
        <dbReference type="SAM" id="Phobius"/>
    </source>
</evidence>
<dbReference type="GO" id="GO:0006935">
    <property type="term" value="P:chemotaxis"/>
    <property type="evidence" value="ECO:0007669"/>
    <property type="project" value="UniProtKB-KW"/>
</dbReference>
<feature type="domain" description="HAMP" evidence="9">
    <location>
        <begin position="488"/>
        <end position="541"/>
    </location>
</feature>
<feature type="coiled-coil region" evidence="5">
    <location>
        <begin position="678"/>
        <end position="712"/>
    </location>
</feature>
<dbReference type="InterPro" id="IPR003660">
    <property type="entry name" value="HAMP_dom"/>
</dbReference>
<dbReference type="SMART" id="SM00304">
    <property type="entry name" value="HAMP"/>
    <property type="match status" value="2"/>
</dbReference>
<dbReference type="InterPro" id="IPR004089">
    <property type="entry name" value="MCPsignal_dom"/>
</dbReference>
<dbReference type="GO" id="GO:0016020">
    <property type="term" value="C:membrane"/>
    <property type="evidence" value="ECO:0007669"/>
    <property type="project" value="UniProtKB-SubCell"/>
</dbReference>
<comment type="similarity">
    <text evidence="3">Belongs to the methyl-accepting chemotaxis (MCP) protein family.</text>
</comment>
<feature type="transmembrane region" description="Helical" evidence="7">
    <location>
        <begin position="20"/>
        <end position="42"/>
    </location>
</feature>
<reference evidence="10 11" key="1">
    <citation type="submission" date="2016-10" db="EMBL/GenBank/DDBJ databases">
        <authorList>
            <person name="de Groot N.N."/>
        </authorList>
    </citation>
    <scope>NUCLEOTIDE SEQUENCE [LARGE SCALE GENOMIC DNA]</scope>
    <source>
        <strain evidence="11">KMM 9023,NRIC 0796,JCM 17311,KCTC 23692</strain>
    </source>
</reference>
<dbReference type="Gene3D" id="6.10.340.10">
    <property type="match status" value="1"/>
</dbReference>
<dbReference type="Pfam" id="PF00672">
    <property type="entry name" value="HAMP"/>
    <property type="match status" value="1"/>
</dbReference>
<dbReference type="FunFam" id="1.10.287.950:FF:000001">
    <property type="entry name" value="Methyl-accepting chemotaxis sensory transducer"/>
    <property type="match status" value="1"/>
</dbReference>
<comment type="subcellular location">
    <subcellularLocation>
        <location evidence="1">Membrane</location>
    </subcellularLocation>
</comment>
<dbReference type="PANTHER" id="PTHR43531:SF11">
    <property type="entry name" value="METHYL-ACCEPTING CHEMOTAXIS PROTEIN 3"/>
    <property type="match status" value="1"/>
</dbReference>
<feature type="region of interest" description="Disordered" evidence="6">
    <location>
        <begin position="555"/>
        <end position="601"/>
    </location>
</feature>
<dbReference type="Pfam" id="PF00015">
    <property type="entry name" value="MCPsignal"/>
    <property type="match status" value="1"/>
</dbReference>
<evidence type="ECO:0000256" key="5">
    <source>
        <dbReference type="SAM" id="Coils"/>
    </source>
</evidence>
<dbReference type="GO" id="GO:0007165">
    <property type="term" value="P:signal transduction"/>
    <property type="evidence" value="ECO:0007669"/>
    <property type="project" value="UniProtKB-KW"/>
</dbReference>
<keyword evidence="5" id="KW-0175">Coiled coil</keyword>
<proteinExistence type="inferred from homology"/>
<feature type="domain" description="HAMP" evidence="9">
    <location>
        <begin position="609"/>
        <end position="661"/>
    </location>
</feature>